<evidence type="ECO:0000313" key="3">
    <source>
        <dbReference type="EMBL" id="ODP36761.1"/>
    </source>
</evidence>
<gene>
    <name evidence="3" type="ORF">BFL28_19565</name>
</gene>
<keyword evidence="4" id="KW-1185">Reference proteome</keyword>
<accession>A0A1E3LSP2</accession>
<keyword evidence="2" id="KW-0472">Membrane</keyword>
<dbReference type="AlphaFoldDB" id="A0A1E3LSP2"/>
<evidence type="ECO:0000256" key="2">
    <source>
        <dbReference type="SAM" id="Phobius"/>
    </source>
</evidence>
<sequence>MDRDRDDDPRRLLEQARQLHDQGRGRGMARGGSRTDPPAGKFDPAEFDTPPDPPPSAAGRARGAADAAQAHSFFSHLDTNIQRILTGFGTLRDLVSDVRASLADAAARDAQRAEDEEARDKAIAARLVDPAALEARAEAGARRGATDGLAGAGEALRRRIDADTAAHAALADRLAADVADRRAHEQRRRHSDRWWNGALAGFALLVPIAGGYGYYLGNGAGEAEGYARARDETAAASWANTTNGKLARRIDQASEQTIPAIAACPKDHGWKREKRNGSYWCFGANPDAKSYTGWLLP</sequence>
<dbReference type="Proteomes" id="UP000094487">
    <property type="component" value="Unassembled WGS sequence"/>
</dbReference>
<proteinExistence type="predicted"/>
<dbReference type="EMBL" id="MDDS01000048">
    <property type="protein sequence ID" value="ODP36761.1"/>
    <property type="molecule type" value="Genomic_DNA"/>
</dbReference>
<reference evidence="3 4" key="1">
    <citation type="submission" date="2016-08" db="EMBL/GenBank/DDBJ databases">
        <title>Draft genome of the agarase producing Sphingomonas sp. MCT13.</title>
        <authorList>
            <person name="D'Andrea M.M."/>
            <person name="Rossolini G.M."/>
            <person name="Thaller M.C."/>
        </authorList>
    </citation>
    <scope>NUCLEOTIDE SEQUENCE [LARGE SCALE GENOMIC DNA]</scope>
    <source>
        <strain evidence="3 4">MCT13</strain>
    </source>
</reference>
<comment type="caution">
    <text evidence="3">The sequence shown here is derived from an EMBL/GenBank/DDBJ whole genome shotgun (WGS) entry which is preliminary data.</text>
</comment>
<evidence type="ECO:0000256" key="1">
    <source>
        <dbReference type="SAM" id="MobiDB-lite"/>
    </source>
</evidence>
<feature type="transmembrane region" description="Helical" evidence="2">
    <location>
        <begin position="194"/>
        <end position="215"/>
    </location>
</feature>
<feature type="region of interest" description="Disordered" evidence="1">
    <location>
        <begin position="1"/>
        <end position="64"/>
    </location>
</feature>
<dbReference type="OrthoDB" id="7472946at2"/>
<evidence type="ECO:0000313" key="4">
    <source>
        <dbReference type="Proteomes" id="UP000094487"/>
    </source>
</evidence>
<organism evidence="3 4">
    <name type="scientific">Sphingomonas turrisvirgatae</name>
    <dbReference type="NCBI Taxonomy" id="1888892"/>
    <lineage>
        <taxon>Bacteria</taxon>
        <taxon>Pseudomonadati</taxon>
        <taxon>Pseudomonadota</taxon>
        <taxon>Alphaproteobacteria</taxon>
        <taxon>Sphingomonadales</taxon>
        <taxon>Sphingomonadaceae</taxon>
        <taxon>Sphingomonas</taxon>
    </lineage>
</organism>
<keyword evidence="2" id="KW-0812">Transmembrane</keyword>
<protein>
    <recommendedName>
        <fullName evidence="5">Replication protein</fullName>
    </recommendedName>
</protein>
<evidence type="ECO:0008006" key="5">
    <source>
        <dbReference type="Google" id="ProtNLM"/>
    </source>
</evidence>
<dbReference type="STRING" id="1888892.BFL28_19565"/>
<name>A0A1E3LSP2_9SPHN</name>
<dbReference type="RefSeq" id="WP_069321460.1">
    <property type="nucleotide sequence ID" value="NZ_MDDS01000048.1"/>
</dbReference>
<feature type="compositionally biased region" description="Basic and acidic residues" evidence="1">
    <location>
        <begin position="1"/>
        <end position="24"/>
    </location>
</feature>
<keyword evidence="2" id="KW-1133">Transmembrane helix</keyword>